<dbReference type="GO" id="GO:0022857">
    <property type="term" value="F:transmembrane transporter activity"/>
    <property type="evidence" value="ECO:0007669"/>
    <property type="project" value="InterPro"/>
</dbReference>
<dbReference type="AlphaFoldDB" id="A0A238JIH2"/>
<evidence type="ECO:0000256" key="5">
    <source>
        <dbReference type="ARBA" id="ARBA00022989"/>
    </source>
</evidence>
<evidence type="ECO:0000313" key="10">
    <source>
        <dbReference type="Proteomes" id="UP000225972"/>
    </source>
</evidence>
<dbReference type="EMBL" id="FXXP01000005">
    <property type="protein sequence ID" value="SMX30469.1"/>
    <property type="molecule type" value="Genomic_DNA"/>
</dbReference>
<evidence type="ECO:0000256" key="3">
    <source>
        <dbReference type="ARBA" id="ARBA00022475"/>
    </source>
</evidence>
<dbReference type="OrthoDB" id="9791756at2"/>
<dbReference type="Pfam" id="PF07690">
    <property type="entry name" value="MFS_1"/>
    <property type="match status" value="1"/>
</dbReference>
<feature type="transmembrane region" description="Helical" evidence="7">
    <location>
        <begin position="12"/>
        <end position="36"/>
    </location>
</feature>
<keyword evidence="4 7" id="KW-0812">Transmembrane</keyword>
<dbReference type="InterPro" id="IPR036259">
    <property type="entry name" value="MFS_trans_sf"/>
</dbReference>
<dbReference type="Gene3D" id="1.20.1250.20">
    <property type="entry name" value="MFS general substrate transporter like domains"/>
    <property type="match status" value="1"/>
</dbReference>
<feature type="transmembrane region" description="Helical" evidence="7">
    <location>
        <begin position="359"/>
        <end position="378"/>
    </location>
</feature>
<feature type="transmembrane region" description="Helical" evidence="7">
    <location>
        <begin position="102"/>
        <end position="123"/>
    </location>
</feature>
<feature type="transmembrane region" description="Helical" evidence="7">
    <location>
        <begin position="239"/>
        <end position="259"/>
    </location>
</feature>
<dbReference type="InterPro" id="IPR020846">
    <property type="entry name" value="MFS_dom"/>
</dbReference>
<keyword evidence="3" id="KW-1003">Cell membrane</keyword>
<keyword evidence="6 7" id="KW-0472">Membrane</keyword>
<reference evidence="10" key="1">
    <citation type="submission" date="2017-05" db="EMBL/GenBank/DDBJ databases">
        <authorList>
            <person name="Rodrigo-Torres L."/>
            <person name="Arahal R. D."/>
            <person name="Lucena T."/>
        </authorList>
    </citation>
    <scope>NUCLEOTIDE SEQUENCE [LARGE SCALE GENOMIC DNA]</scope>
    <source>
        <strain evidence="10">CECT 8649</strain>
    </source>
</reference>
<feature type="transmembrane region" description="Helical" evidence="7">
    <location>
        <begin position="77"/>
        <end position="96"/>
    </location>
</feature>
<keyword evidence="5 7" id="KW-1133">Transmembrane helix</keyword>
<evidence type="ECO:0000256" key="7">
    <source>
        <dbReference type="SAM" id="Phobius"/>
    </source>
</evidence>
<feature type="domain" description="Major facilitator superfamily (MFS) profile" evidence="8">
    <location>
        <begin position="11"/>
        <end position="380"/>
    </location>
</feature>
<feature type="transmembrane region" description="Helical" evidence="7">
    <location>
        <begin position="271"/>
        <end position="293"/>
    </location>
</feature>
<dbReference type="GO" id="GO:0005886">
    <property type="term" value="C:plasma membrane"/>
    <property type="evidence" value="ECO:0007669"/>
    <property type="project" value="UniProtKB-SubCell"/>
</dbReference>
<dbReference type="PANTHER" id="PTHR42718">
    <property type="entry name" value="MAJOR FACILITATOR SUPERFAMILY MULTIDRUG TRANSPORTER MFSC"/>
    <property type="match status" value="1"/>
</dbReference>
<evidence type="ECO:0000259" key="8">
    <source>
        <dbReference type="PROSITE" id="PS50850"/>
    </source>
</evidence>
<proteinExistence type="predicted"/>
<dbReference type="SUPFAM" id="SSF103473">
    <property type="entry name" value="MFS general substrate transporter"/>
    <property type="match status" value="1"/>
</dbReference>
<name>A0A238JIH2_9RHOB</name>
<protein>
    <submittedName>
        <fullName evidence="9">Multidrug resistance protein MdtL</fullName>
    </submittedName>
</protein>
<sequence>MSVNSEFYRGDIMAPIVAGVTFALEIVLVPMVLIALREDLQLTEAQLPWVYNAYSIAVALAVLVGGWLGDRLGVRQVFAAGVSLFALGGVIVALSGQFETFLLGRVLQGIGGGLFSPLVPILLTSARSEKPGKILMIWGSIAGYVVALVPLLGAQVIAGLGWKLVFVALAVMALLAFAVSLTVSAGAGAKAPGSRPDLRAFARLLASRSLMQVYTYIFCTYGCITFFLFHLPLALDDAGATAGFAGVVLCALWLSFAMASTMLSNAVDGKWIGPISVAAPICLLLGVALLVHLPSSAGFLAAAIAIGVGFACSNAPSTQLVLKHAPEGLRSLASSLDITLARLGGVALVAALAGRDGAVVLGSVAVLVLLSVLCIWTLTRGRGQTPLREGA</sequence>
<feature type="transmembrane region" description="Helical" evidence="7">
    <location>
        <begin position="164"/>
        <end position="189"/>
    </location>
</feature>
<keyword evidence="10" id="KW-1185">Reference proteome</keyword>
<accession>A0A238JIH2</accession>
<dbReference type="PROSITE" id="PS50850">
    <property type="entry name" value="MFS"/>
    <property type="match status" value="1"/>
</dbReference>
<comment type="subcellular location">
    <subcellularLocation>
        <location evidence="1">Cell membrane</location>
        <topology evidence="1">Multi-pass membrane protein</topology>
    </subcellularLocation>
</comment>
<dbReference type="InterPro" id="IPR011701">
    <property type="entry name" value="MFS"/>
</dbReference>
<organism evidence="9 10">
    <name type="scientific">Pelagimonas phthalicica</name>
    <dbReference type="NCBI Taxonomy" id="1037362"/>
    <lineage>
        <taxon>Bacteria</taxon>
        <taxon>Pseudomonadati</taxon>
        <taxon>Pseudomonadota</taxon>
        <taxon>Alphaproteobacteria</taxon>
        <taxon>Rhodobacterales</taxon>
        <taxon>Roseobacteraceae</taxon>
        <taxon>Pelagimonas</taxon>
    </lineage>
</organism>
<feature type="transmembrane region" description="Helical" evidence="7">
    <location>
        <begin position="135"/>
        <end position="158"/>
    </location>
</feature>
<feature type="transmembrane region" description="Helical" evidence="7">
    <location>
        <begin position="213"/>
        <end position="233"/>
    </location>
</feature>
<keyword evidence="2" id="KW-0813">Transport</keyword>
<feature type="transmembrane region" description="Helical" evidence="7">
    <location>
        <begin position="48"/>
        <end position="68"/>
    </location>
</feature>
<dbReference type="PANTHER" id="PTHR42718:SF46">
    <property type="entry name" value="BLR6921 PROTEIN"/>
    <property type="match status" value="1"/>
</dbReference>
<evidence type="ECO:0000256" key="1">
    <source>
        <dbReference type="ARBA" id="ARBA00004651"/>
    </source>
</evidence>
<gene>
    <name evidence="9" type="primary">mdtL</name>
    <name evidence="9" type="ORF">TRP8649_04613</name>
</gene>
<evidence type="ECO:0000256" key="6">
    <source>
        <dbReference type="ARBA" id="ARBA00023136"/>
    </source>
</evidence>
<evidence type="ECO:0000256" key="2">
    <source>
        <dbReference type="ARBA" id="ARBA00022448"/>
    </source>
</evidence>
<evidence type="ECO:0000256" key="4">
    <source>
        <dbReference type="ARBA" id="ARBA00022692"/>
    </source>
</evidence>
<evidence type="ECO:0000313" key="9">
    <source>
        <dbReference type="EMBL" id="SMX30469.1"/>
    </source>
</evidence>
<dbReference type="Proteomes" id="UP000225972">
    <property type="component" value="Unassembled WGS sequence"/>
</dbReference>